<dbReference type="VEuPathDB" id="FungiDB:UREG_07235"/>
<dbReference type="AlphaFoldDB" id="C4JYI4"/>
<proteinExistence type="predicted"/>
<dbReference type="Pfam" id="PF20255">
    <property type="entry name" value="DUF6606"/>
    <property type="match status" value="1"/>
</dbReference>
<feature type="coiled-coil region" evidence="1">
    <location>
        <begin position="571"/>
        <end position="598"/>
    </location>
</feature>
<dbReference type="GeneID" id="8439837"/>
<protein>
    <recommendedName>
        <fullName evidence="2">DUF6606 domain-containing protein</fullName>
    </recommendedName>
</protein>
<evidence type="ECO:0000313" key="4">
    <source>
        <dbReference type="Proteomes" id="UP000002058"/>
    </source>
</evidence>
<name>C4JYI4_UNCRE</name>
<feature type="domain" description="DUF6606" evidence="2">
    <location>
        <begin position="12"/>
        <end position="279"/>
    </location>
</feature>
<keyword evidence="1" id="KW-0175">Coiled coil</keyword>
<evidence type="ECO:0000256" key="1">
    <source>
        <dbReference type="SAM" id="Coils"/>
    </source>
</evidence>
<gene>
    <name evidence="3" type="ORF">UREG_07235</name>
</gene>
<dbReference type="InterPro" id="IPR046541">
    <property type="entry name" value="DUF6606"/>
</dbReference>
<dbReference type="eggNOG" id="ENOG502QUFK">
    <property type="taxonomic scope" value="Eukaryota"/>
</dbReference>
<dbReference type="OrthoDB" id="3182339at2759"/>
<reference evidence="4" key="1">
    <citation type="journal article" date="2009" name="Genome Res.">
        <title>Comparative genomic analyses of the human fungal pathogens Coccidioides and their relatives.</title>
        <authorList>
            <person name="Sharpton T.J."/>
            <person name="Stajich J.E."/>
            <person name="Rounsley S.D."/>
            <person name="Gardner M.J."/>
            <person name="Wortman J.R."/>
            <person name="Jordar V.S."/>
            <person name="Maiti R."/>
            <person name="Kodira C.D."/>
            <person name="Neafsey D.E."/>
            <person name="Zeng Q."/>
            <person name="Hung C.-Y."/>
            <person name="McMahan C."/>
            <person name="Muszewska A."/>
            <person name="Grynberg M."/>
            <person name="Mandel M.A."/>
            <person name="Kellner E.M."/>
            <person name="Barker B.M."/>
            <person name="Galgiani J.N."/>
            <person name="Orbach M.J."/>
            <person name="Kirkland T.N."/>
            <person name="Cole G.T."/>
            <person name="Henn M.R."/>
            <person name="Birren B.W."/>
            <person name="Taylor J.W."/>
        </authorList>
    </citation>
    <scope>NUCLEOTIDE SEQUENCE [LARGE SCALE GENOMIC DNA]</scope>
    <source>
        <strain evidence="4">UAMH 1704</strain>
    </source>
</reference>
<dbReference type="RefSeq" id="XP_002582462.1">
    <property type="nucleotide sequence ID" value="XM_002582416.1"/>
</dbReference>
<sequence>MSSRSEVIALSFNHIVLPPKLPGKQDSAVEDVERDLASRLFDAAAALEDSPGISQCLGYLAKTLETARLANEGRYVSKAVLLEAFKDMRAHAIVLHIANQNAGLLIRYSSDGGEVIVEAFEASPAAEETLKSQGSLQWDFPGVAVSIPPSEFENPVFQDSLTTFLEKASLEVLDEFSAKTQKAGVTVSEQRDTSDPALITQFLMTLLETNGARIHPPVLRKRVRDDVCWDNSELPWRRSPYWLVLRVCVQRLLYLTIGDQIGRAQYKFMMCFVLARLLDQSVDLLSPELCTLLKTKLCRRLAKLEADKAHSNPTLRPMYVHLFGTIGLLCQRSIDNAAAIIEKGWASFKKEIQRQIPRLPLRADEKDLYLTLPNSTRYLEQILHQPRPKISPQLVVSNDVLAKSTTGHFGGLTAQCLTLVDFEMSVESNLPPVPSSDAELEKLCMSLATRIEDYSKAFANACDEDSEHLSIFVLNIFEMWVHMDKCATLLFPLLKRYHPCFHPEMLDILLLSQLSDMKRLQSIQSYLHQRCTRARNGKMTIFSDPVQGCFADRYLKSDAAANLQRLEHRIKADSQSARSRAEAELNRVNAKYRTLTEQKMQSICTRKQHADGTHDIQGCSHCFYIRSLRRLKIAVHEDFLPQDDVQKRAVLFELGVPNSYSVYRNTTWNIFLTLCPKPGHSTTKPPEKLLCEYSQLKTYNNKTVYRGFSLASDTKSWLGTHYKGKRLPASATAVLLPLGLIFSYYDSSRKLWAKNLPYPLNFSHRYKINLPKELPFSSLYSSPAFAPDGAGPSSYEVVASINQCPSELTVHEFTAHQALFSGNNRRWISILTELGSSNLNFSLKDTMVLLHHLALQVGPRLESDSLRVVHVIFRDASFCSQLIEQIGKHLNIISPNWRENNYMETLLTLTIRLCNLGNEEMMAQANGLLMKIRQVTLTWIALLRDEIRNAKEADVAEQAARYGFMAALLCRRTFTSQAYGEQELDAKSFECFVEATLAMQENLVVNLNKFSASTHNLLCHRSYISTCLKAIY</sequence>
<dbReference type="EMBL" id="CH476619">
    <property type="protein sequence ID" value="EEP82370.1"/>
    <property type="molecule type" value="Genomic_DNA"/>
</dbReference>
<dbReference type="KEGG" id="ure:UREG_07235"/>
<keyword evidence="4" id="KW-1185">Reference proteome</keyword>
<dbReference type="OMA" id="SIEINIH"/>
<accession>C4JYI4</accession>
<evidence type="ECO:0000313" key="3">
    <source>
        <dbReference type="EMBL" id="EEP82370.1"/>
    </source>
</evidence>
<organism evidence="3 4">
    <name type="scientific">Uncinocarpus reesii (strain UAMH 1704)</name>
    <dbReference type="NCBI Taxonomy" id="336963"/>
    <lineage>
        <taxon>Eukaryota</taxon>
        <taxon>Fungi</taxon>
        <taxon>Dikarya</taxon>
        <taxon>Ascomycota</taxon>
        <taxon>Pezizomycotina</taxon>
        <taxon>Eurotiomycetes</taxon>
        <taxon>Eurotiomycetidae</taxon>
        <taxon>Onygenales</taxon>
        <taxon>Onygenaceae</taxon>
        <taxon>Uncinocarpus</taxon>
    </lineage>
</organism>
<evidence type="ECO:0000259" key="2">
    <source>
        <dbReference type="Pfam" id="PF20255"/>
    </source>
</evidence>
<dbReference type="Proteomes" id="UP000002058">
    <property type="component" value="Unassembled WGS sequence"/>
</dbReference>
<dbReference type="InParanoid" id="C4JYI4"/>
<dbReference type="HOGENOM" id="CLU_000211_0_0_1"/>
<dbReference type="STRING" id="336963.C4JYI4"/>